<evidence type="ECO:0000313" key="2">
    <source>
        <dbReference type="EMBL" id="MBK1827214.1"/>
    </source>
</evidence>
<dbReference type="AlphaFoldDB" id="A0A934RDE7"/>
<dbReference type="Gene3D" id="2.60.40.10">
    <property type="entry name" value="Immunoglobulins"/>
    <property type="match status" value="1"/>
</dbReference>
<keyword evidence="1" id="KW-0732">Signal</keyword>
<reference evidence="2" key="1">
    <citation type="submission" date="2021-01" db="EMBL/GenBank/DDBJ databases">
        <title>Modified the classification status of verrucomicrobia.</title>
        <authorList>
            <person name="Feng X."/>
        </authorList>
    </citation>
    <scope>NUCLEOTIDE SEQUENCE</scope>
    <source>
        <strain evidence="2">KCTC 22201</strain>
    </source>
</reference>
<sequence length="486" mass="51599">MSFTRLCLLLIASCLIGQADLVYNNYTSTSGGGNAVNAFASDTSGTISAIRFTLLQDSVIESIDFSGMYSSQYTIPRPGTDSFTIAFFEDDGSTDASDPDKPIPGPLIGDAQPLQITTEATDRGDTIVFGLPTFDYAGTLPNPVTLGAGTYWISIANDYSGGNHWAIAYAFSGSNLRLDIAVTTAPQTSGYSGIPTNDPIRPFFSLSGTPAPPDVSVSDDTPTHLPSGSLIHLGKVLNGTTTSRTFTLTNHEDEVLTVVDFNQQSNSPGTFTLDGLAPPLALHPGTSTTFSVSFKPSTEGVAYATRAFLEFDGYPGAQFDLNFNGEGVDSTDSFAYHVCVIGGYNGTDALPEADPDGDGLPNLTSYALGLAYGSGTRDDNNLVRTLTYNGTTTLVGQGAFGTGLCYLPEPQPEDVVYILEESSTLIPGDWTEIARRQQNTPWVGNGASQITTEVQADATRKCTIVFGSSQASHPTRFMRLRFELIP</sequence>
<comment type="caution">
    <text evidence="2">The sequence shown here is derived from an EMBL/GenBank/DDBJ whole genome shotgun (WGS) entry which is preliminary data.</text>
</comment>
<name>A0A934RDE7_9BACT</name>
<feature type="chain" id="PRO_5037234993" evidence="1">
    <location>
        <begin position="20"/>
        <end position="486"/>
    </location>
</feature>
<accession>A0A934RDE7</accession>
<dbReference type="RefSeq" id="WP_200278665.1">
    <property type="nucleotide sequence ID" value="NZ_JAENII010000006.1"/>
</dbReference>
<gene>
    <name evidence="2" type="ORF">JIN81_09285</name>
</gene>
<dbReference type="Proteomes" id="UP000658278">
    <property type="component" value="Unassembled WGS sequence"/>
</dbReference>
<feature type="signal peptide" evidence="1">
    <location>
        <begin position="1"/>
        <end position="19"/>
    </location>
</feature>
<organism evidence="2 3">
    <name type="scientific">Haloferula rosea</name>
    <dbReference type="NCBI Taxonomy" id="490093"/>
    <lineage>
        <taxon>Bacteria</taxon>
        <taxon>Pseudomonadati</taxon>
        <taxon>Verrucomicrobiota</taxon>
        <taxon>Verrucomicrobiia</taxon>
        <taxon>Verrucomicrobiales</taxon>
        <taxon>Verrucomicrobiaceae</taxon>
        <taxon>Haloferula</taxon>
    </lineage>
</organism>
<evidence type="ECO:0000313" key="3">
    <source>
        <dbReference type="Proteomes" id="UP000658278"/>
    </source>
</evidence>
<proteinExistence type="predicted"/>
<evidence type="ECO:0000256" key="1">
    <source>
        <dbReference type="SAM" id="SignalP"/>
    </source>
</evidence>
<dbReference type="InterPro" id="IPR013783">
    <property type="entry name" value="Ig-like_fold"/>
</dbReference>
<keyword evidence="3" id="KW-1185">Reference proteome</keyword>
<protein>
    <submittedName>
        <fullName evidence="2">Choice-of-anchor D domain-containing protein</fullName>
    </submittedName>
</protein>
<dbReference type="EMBL" id="JAENII010000006">
    <property type="protein sequence ID" value="MBK1827214.1"/>
    <property type="molecule type" value="Genomic_DNA"/>
</dbReference>
<dbReference type="NCBIfam" id="NF012200">
    <property type="entry name" value="choice_anch_D"/>
    <property type="match status" value="1"/>
</dbReference>